<dbReference type="PANTHER" id="PTHR11999">
    <property type="entry name" value="GROUP II PYRIDOXAL-5-PHOSPHATE DECARBOXYLASE"/>
    <property type="match status" value="1"/>
</dbReference>
<dbReference type="Proteomes" id="UP000796880">
    <property type="component" value="Unassembled WGS sequence"/>
</dbReference>
<dbReference type="GO" id="GO:0005737">
    <property type="term" value="C:cytoplasm"/>
    <property type="evidence" value="ECO:0007669"/>
    <property type="project" value="TreeGrafter"/>
</dbReference>
<keyword evidence="1" id="KW-0210">Decarboxylase</keyword>
<dbReference type="InterPro" id="IPR015422">
    <property type="entry name" value="PyrdxlP-dep_Trfase_small"/>
</dbReference>
<dbReference type="PANTHER" id="PTHR11999:SF96">
    <property type="entry name" value="TYROSINE DECARBOXYLASE"/>
    <property type="match status" value="1"/>
</dbReference>
<dbReference type="OrthoDB" id="639767at2759"/>
<dbReference type="SUPFAM" id="SSF53383">
    <property type="entry name" value="PLP-dependent transferases"/>
    <property type="match status" value="1"/>
</dbReference>
<evidence type="ECO:0000313" key="3">
    <source>
        <dbReference type="Proteomes" id="UP000796880"/>
    </source>
</evidence>
<dbReference type="EMBL" id="VOIH02000003">
    <property type="protein sequence ID" value="KAF3450357.1"/>
    <property type="molecule type" value="Genomic_DNA"/>
</dbReference>
<accession>A0A8K0HD21</accession>
<keyword evidence="3" id="KW-1185">Reference proteome</keyword>
<keyword evidence="1" id="KW-0456">Lyase</keyword>
<protein>
    <submittedName>
        <fullName evidence="2">Uncharacterized protein</fullName>
    </submittedName>
</protein>
<sequence>MTPIVAAGPPSSAKLFVPDFAPPQTVVQSVNLQNKMSVKAWGTAAYAKIFIGLASPSSPRIGKPSRLDSGQVSNLALPRFGRNILGSHVEMAKLFEELIATDKRFEIVVLANFALVCFRVSPLAISEGKTIPSSEFLRDDKYINDINKKLLEFINASGHSYMTPIVIDGMFVLCCVIGATLTEEPHIIMASKVVKQHADAILNMSTLVIYTGRVD</sequence>
<dbReference type="InterPro" id="IPR015424">
    <property type="entry name" value="PyrdxlP-dep_Trfase"/>
</dbReference>
<organism evidence="2 3">
    <name type="scientific">Rhamnella rubrinervis</name>
    <dbReference type="NCBI Taxonomy" id="2594499"/>
    <lineage>
        <taxon>Eukaryota</taxon>
        <taxon>Viridiplantae</taxon>
        <taxon>Streptophyta</taxon>
        <taxon>Embryophyta</taxon>
        <taxon>Tracheophyta</taxon>
        <taxon>Spermatophyta</taxon>
        <taxon>Magnoliopsida</taxon>
        <taxon>eudicotyledons</taxon>
        <taxon>Gunneridae</taxon>
        <taxon>Pentapetalae</taxon>
        <taxon>rosids</taxon>
        <taxon>fabids</taxon>
        <taxon>Rosales</taxon>
        <taxon>Rhamnaceae</taxon>
        <taxon>rhamnoid group</taxon>
        <taxon>Rhamneae</taxon>
        <taxon>Rhamnella</taxon>
    </lineage>
</organism>
<proteinExistence type="predicted"/>
<evidence type="ECO:0000313" key="2">
    <source>
        <dbReference type="EMBL" id="KAF3450357.1"/>
    </source>
</evidence>
<dbReference type="Gene3D" id="3.90.1150.10">
    <property type="entry name" value="Aspartate Aminotransferase, domain 1"/>
    <property type="match status" value="1"/>
</dbReference>
<evidence type="ECO:0000256" key="1">
    <source>
        <dbReference type="ARBA" id="ARBA00022793"/>
    </source>
</evidence>
<reference evidence="2" key="1">
    <citation type="submission" date="2020-03" db="EMBL/GenBank/DDBJ databases">
        <title>A high-quality chromosome-level genome assembly of a woody plant with both climbing and erect habits, Rhamnella rubrinervis.</title>
        <authorList>
            <person name="Lu Z."/>
            <person name="Yang Y."/>
            <person name="Zhu X."/>
            <person name="Sun Y."/>
        </authorList>
    </citation>
    <scope>NUCLEOTIDE SEQUENCE</scope>
    <source>
        <strain evidence="2">BYM</strain>
        <tissue evidence="2">Leaf</tissue>
    </source>
</reference>
<name>A0A8K0HD21_9ROSA</name>
<dbReference type="InterPro" id="IPR010977">
    <property type="entry name" value="Aromatic_deC"/>
</dbReference>
<comment type="caution">
    <text evidence="2">The sequence shown here is derived from an EMBL/GenBank/DDBJ whole genome shotgun (WGS) entry which is preliminary data.</text>
</comment>
<dbReference type="AlphaFoldDB" id="A0A8K0HD21"/>
<gene>
    <name evidence="2" type="ORF">FNV43_RR06437</name>
</gene>
<dbReference type="GO" id="GO:0016831">
    <property type="term" value="F:carboxy-lyase activity"/>
    <property type="evidence" value="ECO:0007669"/>
    <property type="project" value="TreeGrafter"/>
</dbReference>